<dbReference type="RefSeq" id="WP_056943837.1">
    <property type="nucleotide sequence ID" value="NZ_AZDT01000012.1"/>
</dbReference>
<dbReference type="PATRIC" id="fig|1423773.3.peg.800"/>
<comment type="caution">
    <text evidence="2">The sequence shown here is derived from an EMBL/GenBank/DDBJ whole genome shotgun (WGS) entry which is preliminary data.</text>
</comment>
<accession>A0A0R1K1R1</accession>
<keyword evidence="3" id="KW-1185">Reference proteome</keyword>
<proteinExistence type="predicted"/>
<keyword evidence="1" id="KW-0812">Transmembrane</keyword>
<organism evidence="2 3">
    <name type="scientific">Levilactobacillus namurensis DSM 19117</name>
    <dbReference type="NCBI Taxonomy" id="1423773"/>
    <lineage>
        <taxon>Bacteria</taxon>
        <taxon>Bacillati</taxon>
        <taxon>Bacillota</taxon>
        <taxon>Bacilli</taxon>
        <taxon>Lactobacillales</taxon>
        <taxon>Lactobacillaceae</taxon>
        <taxon>Levilactobacillus</taxon>
    </lineage>
</organism>
<evidence type="ECO:0000313" key="2">
    <source>
        <dbReference type="EMBL" id="KRK77003.1"/>
    </source>
</evidence>
<protein>
    <submittedName>
        <fullName evidence="2">Uncharacterized protein</fullName>
    </submittedName>
</protein>
<gene>
    <name evidence="2" type="ORF">FD30_GL000782</name>
</gene>
<feature type="transmembrane region" description="Helical" evidence="1">
    <location>
        <begin position="52"/>
        <end position="76"/>
    </location>
</feature>
<evidence type="ECO:0000313" key="3">
    <source>
        <dbReference type="Proteomes" id="UP000051162"/>
    </source>
</evidence>
<evidence type="ECO:0000256" key="1">
    <source>
        <dbReference type="SAM" id="Phobius"/>
    </source>
</evidence>
<dbReference type="GeneID" id="84782575"/>
<sequence>MKRTLRTAVRHANQWLVFGAILDFLMTPLAWLRHQPAFGGIITLWWQSHHKAAMTLVLVLTLMGCWLVLVLFFWGVEGLRWAMGRNDWDRK</sequence>
<keyword evidence="1" id="KW-1133">Transmembrane helix</keyword>
<dbReference type="AlphaFoldDB" id="A0A0R1K1R1"/>
<dbReference type="EMBL" id="AZDT01000012">
    <property type="protein sequence ID" value="KRK77003.1"/>
    <property type="molecule type" value="Genomic_DNA"/>
</dbReference>
<feature type="transmembrane region" description="Helical" evidence="1">
    <location>
        <begin position="12"/>
        <end position="32"/>
    </location>
</feature>
<keyword evidence="1" id="KW-0472">Membrane</keyword>
<dbReference type="STRING" id="1423773.FD30_GL000782"/>
<name>A0A0R1K1R1_9LACO</name>
<reference evidence="2 3" key="1">
    <citation type="journal article" date="2015" name="Genome Announc.">
        <title>Expanding the biotechnology potential of lactobacilli through comparative genomics of 213 strains and associated genera.</title>
        <authorList>
            <person name="Sun Z."/>
            <person name="Harris H.M."/>
            <person name="McCann A."/>
            <person name="Guo C."/>
            <person name="Argimon S."/>
            <person name="Zhang W."/>
            <person name="Yang X."/>
            <person name="Jeffery I.B."/>
            <person name="Cooney J.C."/>
            <person name="Kagawa T.F."/>
            <person name="Liu W."/>
            <person name="Song Y."/>
            <person name="Salvetti E."/>
            <person name="Wrobel A."/>
            <person name="Rasinkangas P."/>
            <person name="Parkhill J."/>
            <person name="Rea M.C."/>
            <person name="O'Sullivan O."/>
            <person name="Ritari J."/>
            <person name="Douillard F.P."/>
            <person name="Paul Ross R."/>
            <person name="Yang R."/>
            <person name="Briner A.E."/>
            <person name="Felis G.E."/>
            <person name="de Vos W.M."/>
            <person name="Barrangou R."/>
            <person name="Klaenhammer T.R."/>
            <person name="Caufield P.W."/>
            <person name="Cui Y."/>
            <person name="Zhang H."/>
            <person name="O'Toole P.W."/>
        </authorList>
    </citation>
    <scope>NUCLEOTIDE SEQUENCE [LARGE SCALE GENOMIC DNA]</scope>
    <source>
        <strain evidence="2 3">DSM 19117</strain>
    </source>
</reference>
<dbReference type="Proteomes" id="UP000051162">
    <property type="component" value="Unassembled WGS sequence"/>
</dbReference>